<organism evidence="2 3">
    <name type="scientific">Molorchus minor</name>
    <dbReference type="NCBI Taxonomy" id="1323400"/>
    <lineage>
        <taxon>Eukaryota</taxon>
        <taxon>Metazoa</taxon>
        <taxon>Ecdysozoa</taxon>
        <taxon>Arthropoda</taxon>
        <taxon>Hexapoda</taxon>
        <taxon>Insecta</taxon>
        <taxon>Pterygota</taxon>
        <taxon>Neoptera</taxon>
        <taxon>Endopterygota</taxon>
        <taxon>Coleoptera</taxon>
        <taxon>Polyphaga</taxon>
        <taxon>Cucujiformia</taxon>
        <taxon>Chrysomeloidea</taxon>
        <taxon>Cerambycidae</taxon>
        <taxon>Lamiinae</taxon>
        <taxon>Monochamini</taxon>
        <taxon>Molorchus</taxon>
    </lineage>
</organism>
<name>A0ABQ9JH78_9CUCU</name>
<dbReference type="PANTHER" id="PTHR12277">
    <property type="entry name" value="ALPHA/BETA HYDROLASE DOMAIN-CONTAINING PROTEIN"/>
    <property type="match status" value="1"/>
</dbReference>
<dbReference type="EMBL" id="JAPWTJ010000530">
    <property type="protein sequence ID" value="KAJ8977566.1"/>
    <property type="molecule type" value="Genomic_DNA"/>
</dbReference>
<reference evidence="2" key="1">
    <citation type="journal article" date="2023" name="Insect Mol. Biol.">
        <title>Genome sequencing provides insights into the evolution of gene families encoding plant cell wall-degrading enzymes in longhorned beetles.</title>
        <authorList>
            <person name="Shin N.R."/>
            <person name="Okamura Y."/>
            <person name="Kirsch R."/>
            <person name="Pauchet Y."/>
        </authorList>
    </citation>
    <scope>NUCLEOTIDE SEQUENCE</scope>
    <source>
        <strain evidence="2">MMC_N1</strain>
    </source>
</reference>
<accession>A0ABQ9JH78</accession>
<dbReference type="SUPFAM" id="SSF53474">
    <property type="entry name" value="alpha/beta-Hydrolases"/>
    <property type="match status" value="1"/>
</dbReference>
<dbReference type="Proteomes" id="UP001162164">
    <property type="component" value="Unassembled WGS sequence"/>
</dbReference>
<evidence type="ECO:0000256" key="1">
    <source>
        <dbReference type="SAM" id="Phobius"/>
    </source>
</evidence>
<dbReference type="PANTHER" id="PTHR12277:SF194">
    <property type="entry name" value="FI04476P"/>
    <property type="match status" value="1"/>
</dbReference>
<dbReference type="InterPro" id="IPR029058">
    <property type="entry name" value="AB_hydrolase_fold"/>
</dbReference>
<feature type="transmembrane region" description="Helical" evidence="1">
    <location>
        <begin position="38"/>
        <end position="65"/>
    </location>
</feature>
<proteinExistence type="predicted"/>
<sequence length="223" mass="26001">MTQSVPQCNANGRTSLFGFKYSLILEDKFKRPKCTRKLFTRVTFATFKIFTLIFIVIFVVFPLIFKYSYKLQNSVVFLNFLHVPLNANYDQPAKYGLEGSRNFYLVTEDNIKLGIWQILSEAINHPLNETNDRYFEDILGDGQNVIIYHHGNAGTRLTSHRVELYQVLRKHFHVITFDYRSYGDSSNVDPSESDLVKDSMFLYKWVANRTRGEFIYLGSLFGN</sequence>
<keyword evidence="1" id="KW-0812">Transmembrane</keyword>
<evidence type="ECO:0000313" key="2">
    <source>
        <dbReference type="EMBL" id="KAJ8977566.1"/>
    </source>
</evidence>
<keyword evidence="3" id="KW-1185">Reference proteome</keyword>
<keyword evidence="1" id="KW-1133">Transmembrane helix</keyword>
<dbReference type="Gene3D" id="3.40.50.1820">
    <property type="entry name" value="alpha/beta hydrolase"/>
    <property type="match status" value="1"/>
</dbReference>
<comment type="caution">
    <text evidence="2">The sequence shown here is derived from an EMBL/GenBank/DDBJ whole genome shotgun (WGS) entry which is preliminary data.</text>
</comment>
<gene>
    <name evidence="2" type="ORF">NQ317_005415</name>
</gene>
<keyword evidence="1" id="KW-0472">Membrane</keyword>
<evidence type="ECO:0008006" key="4">
    <source>
        <dbReference type="Google" id="ProtNLM"/>
    </source>
</evidence>
<protein>
    <recommendedName>
        <fullName evidence="4">Monoacylglycerol lipase ABHD12</fullName>
    </recommendedName>
</protein>
<evidence type="ECO:0000313" key="3">
    <source>
        <dbReference type="Proteomes" id="UP001162164"/>
    </source>
</evidence>